<organism evidence="2 3">
    <name type="scientific">Pontivivens ytuae</name>
    <dbReference type="NCBI Taxonomy" id="2789856"/>
    <lineage>
        <taxon>Bacteria</taxon>
        <taxon>Pseudomonadati</taxon>
        <taxon>Pseudomonadota</taxon>
        <taxon>Alphaproteobacteria</taxon>
        <taxon>Rhodobacterales</taxon>
        <taxon>Paracoccaceae</taxon>
        <taxon>Pontivivens</taxon>
    </lineage>
</organism>
<evidence type="ECO:0000313" key="3">
    <source>
        <dbReference type="Proteomes" id="UP000594800"/>
    </source>
</evidence>
<feature type="region of interest" description="Disordered" evidence="1">
    <location>
        <begin position="40"/>
        <end position="64"/>
    </location>
</feature>
<dbReference type="AlphaFoldDB" id="A0A7S9LSD1"/>
<dbReference type="EMBL" id="CP064942">
    <property type="protein sequence ID" value="QPH54422.1"/>
    <property type="molecule type" value="Genomic_DNA"/>
</dbReference>
<sequence>MIRILPLALPVLLTACVTEEVVVPDFLNRAGPAPEVVEVAAPEASPEDAPVEAEPVVAETDPEQPVVEPAVAEAPAPAATAEAVNAPPTPFPAQAESTEATVADAPVALPSEPQATPPAARPLAIGEVDWSLAVLNGRLVGRVMEVNLGGGRISGDGPCQGIDGNYLGTGDIFVVETFIVPRLPGCERATIQEEIATAMLSARSALIEDGVLVMRDERGRVLMEFLPVPV</sequence>
<reference evidence="2 3" key="1">
    <citation type="submission" date="2020-11" db="EMBL/GenBank/DDBJ databases">
        <title>Description of Pontivivens ytuae sp. nov. isolated from deep sea sediment of Mariana Trench.</title>
        <authorList>
            <person name="Wang Z."/>
            <person name="Sun Q.-L."/>
            <person name="Xu X.-D."/>
            <person name="Tang Y.-Z."/>
            <person name="Zhang J."/>
        </authorList>
    </citation>
    <scope>NUCLEOTIDE SEQUENCE [LARGE SCALE GENOMIC DNA]</scope>
    <source>
        <strain evidence="2 3">MT2928</strain>
    </source>
</reference>
<evidence type="ECO:0000256" key="1">
    <source>
        <dbReference type="SAM" id="MobiDB-lite"/>
    </source>
</evidence>
<name>A0A7S9LSD1_9RHOB</name>
<evidence type="ECO:0008006" key="4">
    <source>
        <dbReference type="Google" id="ProtNLM"/>
    </source>
</evidence>
<dbReference type="KEGG" id="poz:I0K15_01160"/>
<dbReference type="RefSeq" id="WP_196103631.1">
    <property type="nucleotide sequence ID" value="NZ_CP064942.1"/>
</dbReference>
<dbReference type="Proteomes" id="UP000594800">
    <property type="component" value="Chromosome"/>
</dbReference>
<protein>
    <recommendedName>
        <fullName evidence="4">META domain protein</fullName>
    </recommendedName>
</protein>
<keyword evidence="3" id="KW-1185">Reference proteome</keyword>
<feature type="compositionally biased region" description="Low complexity" evidence="1">
    <location>
        <begin position="52"/>
        <end position="64"/>
    </location>
</feature>
<evidence type="ECO:0000313" key="2">
    <source>
        <dbReference type="EMBL" id="QPH54422.1"/>
    </source>
</evidence>
<gene>
    <name evidence="2" type="ORF">I0K15_01160</name>
</gene>
<proteinExistence type="predicted"/>
<accession>A0A7S9LSD1</accession>
<dbReference type="PROSITE" id="PS51257">
    <property type="entry name" value="PROKAR_LIPOPROTEIN"/>
    <property type="match status" value="1"/>
</dbReference>